<dbReference type="RefSeq" id="WP_010648755.1">
    <property type="nucleotide sequence ID" value="NZ_CP030788.1"/>
</dbReference>
<reference evidence="1" key="1">
    <citation type="submission" date="2020-03" db="EMBL/GenBank/DDBJ databases">
        <title>Five strains of Vibrio campbellii isolated from Mariana Trench.</title>
        <authorList>
            <person name="Liang J."/>
            <person name="Zhang X.-H."/>
        </authorList>
    </citation>
    <scope>NUCLEOTIDE SEQUENCE</scope>
    <source>
        <strain evidence="1">LJC014</strain>
    </source>
</reference>
<evidence type="ECO:0000313" key="2">
    <source>
        <dbReference type="Proteomes" id="UP001058687"/>
    </source>
</evidence>
<name>A0AAE9N1H4_9VIBR</name>
<organism evidence="1 2">
    <name type="scientific">Vibrio campbellii</name>
    <dbReference type="NCBI Taxonomy" id="680"/>
    <lineage>
        <taxon>Bacteria</taxon>
        <taxon>Pseudomonadati</taxon>
        <taxon>Pseudomonadota</taxon>
        <taxon>Gammaproteobacteria</taxon>
        <taxon>Vibrionales</taxon>
        <taxon>Vibrionaceae</taxon>
        <taxon>Vibrio</taxon>
    </lineage>
</organism>
<dbReference type="Proteomes" id="UP001058687">
    <property type="component" value="Chromosome 1"/>
</dbReference>
<proteinExistence type="predicted"/>
<dbReference type="AlphaFoldDB" id="A0AAE9N1H4"/>
<gene>
    <name evidence="1" type="ORF">HB761_13740</name>
</gene>
<protein>
    <submittedName>
        <fullName evidence="1">Uncharacterized protein</fullName>
    </submittedName>
</protein>
<accession>A0AAE9N1H4</accession>
<evidence type="ECO:0000313" key="1">
    <source>
        <dbReference type="EMBL" id="UTZ27716.1"/>
    </source>
</evidence>
<sequence>MGRITLNYSLWYHQNQFYKVEKGQSIMLTHDELADLFEAKRIYVTAVYEGMLRG</sequence>
<dbReference type="EMBL" id="CP050467">
    <property type="protein sequence ID" value="UTZ27716.1"/>
    <property type="molecule type" value="Genomic_DNA"/>
</dbReference>